<feature type="compositionally biased region" description="Basic and acidic residues" evidence="2">
    <location>
        <begin position="1829"/>
        <end position="1849"/>
    </location>
</feature>
<feature type="coiled-coil region" evidence="1">
    <location>
        <begin position="4188"/>
        <end position="4383"/>
    </location>
</feature>
<feature type="coiled-coil region" evidence="1">
    <location>
        <begin position="1924"/>
        <end position="2140"/>
    </location>
</feature>
<dbReference type="PANTHER" id="PTHR18887">
    <property type="entry name" value="GOLGI-ASSOCIATED PROTEIN GCP360-RELATED"/>
    <property type="match status" value="1"/>
</dbReference>
<feature type="coiled-coil region" evidence="1">
    <location>
        <begin position="3232"/>
        <end position="3259"/>
    </location>
</feature>
<feature type="coiled-coil region" evidence="1">
    <location>
        <begin position="2412"/>
        <end position="2500"/>
    </location>
</feature>
<dbReference type="PANTHER" id="PTHR18887:SF4">
    <property type="entry name" value="GOLGIN SUBFAMILY B MEMBER 1-LIKE"/>
    <property type="match status" value="1"/>
</dbReference>
<evidence type="ECO:0000256" key="1">
    <source>
        <dbReference type="SAM" id="Coils"/>
    </source>
</evidence>
<reference evidence="3" key="2">
    <citation type="submission" date="2025-09" db="UniProtKB">
        <authorList>
            <consortium name="Ensembl"/>
        </authorList>
    </citation>
    <scope>IDENTIFICATION</scope>
</reference>
<dbReference type="Proteomes" id="UP000261540">
    <property type="component" value="Unplaced"/>
</dbReference>
<feature type="coiled-coil region" evidence="1">
    <location>
        <begin position="1304"/>
        <end position="1331"/>
    </location>
</feature>
<feature type="coiled-coil region" evidence="1">
    <location>
        <begin position="3301"/>
        <end position="3363"/>
    </location>
</feature>
<accession>A0A3B3R0G0</accession>
<feature type="coiled-coil region" evidence="1">
    <location>
        <begin position="4103"/>
        <end position="4148"/>
    </location>
</feature>
<protein>
    <recommendedName>
        <fullName evidence="5">Golgin subfamily B member 1-like</fullName>
    </recommendedName>
</protein>
<dbReference type="InterPro" id="IPR026202">
    <property type="entry name" value="GOLGB1"/>
</dbReference>
<sequence>MLKWFSNDESGPNQAALESQEGSSSQSMAEVTDQLAQTQQLVAQLKELIREKDSNLQAKDEQLKTEKDSFEAKLSKLKLQNKAKVTSLNAQLEDLKKQLAVSGGKVEIKKSGGDGSQEHTSASRGKILLLKKKTEELEQQLLQKEAELTVKTKELEAQRQRGMEMDAMLAEKNRKLAEKEAYIIDLQMTVGGDITTQTHQPRVVERKSAGEPASVQELQLLVQHLTKKVEESEERYSLLQEQTESLKELLVNEKAQFEKRENMYKENIQTFKDIILQKDNKLTEINQMHEQELFRLAAKSDASADLEQLLKALKQKLHEKEEVLLGKTQVINVLQGEVDAKDQQIKDLEEKMQRAHVEKDSMQSKLDAERHVMRAQLRDLMQKHEEELQRVAEKHEHEVLEKEQSLHRQLEELQSTSAVQPAEERPRDTNPDSLVDMEAAKKLSEMEAQLKVKAEEANKSEAKFLKMKAWSKSRIRQLEDDLRKAQSGCPGPDMNTLQNRITDLEEERQELLCKLDQYDELKTKNDQLIAKLVAYEEQQRKMQADLEQITKRAASQTSESGSVDELQSQVLEWQDMVLEAEAGREQARGEKAALGMRMSHIEEEREVLVSRQQELEEELVQARGLRQQKGKKLAVATSLQEDFEFEKQTYPDPKNALESTASTEGENMGGWWPEYRTSDAGLRSVVDELELERNQLQEQIVGLEERCQDLEDRLQMQARIESLQTETERLQAQLAGLRSQQSRETENHQLLVASLNEQLKGLSETQECLETSLMEKEQTLAKASEKLEFIDNLTGALKEKENQYKEVTEKLLQAEHNLSEVAKKCSSYEKQCSDLKKSVADLTQKTSMLKDKAQKQETTIVSLQNDLEQTNDELDKLNSTHLEERAQLIHDLQSCEREIDSLKDILADKDKEICVLSNSMTEYSEQIFELKRDIKLKEEDLVRMETALTKTEREAQVMRDSQSSDQHTLNNKITQLTEQLKVAESELDKVKEEINLKTKEVEELMKQVQKDDQNIKNLCGEIQKLTVNHQSHLLECESQISSLKDQVTVTSLKLQDSESHLSETNGSIEKLKVLLQDKEKTYEKELKCVKDECNQLIAEAVKAEENIKNLSEKLENISISQEEAENEQVNLNQKLKARDSDNERLQQALQAKSESISRLEMNVKFLESANQQLKAAFEKEEEELSKQKKLIEDLNEKISITYDQHASLKSQFANLVEENKKLQQEIAYKDENKLALAEELNSKMSVYELQHSESQKSIEGLQKDKEKLLLRNEELGKVLEQNKISMSGMLLEKTNECSHLAKLVSESKENITQLHDQVSHLNAQLEEARGSLTEKEKIILDKNAHCEMQQSQLEQTVTTLKAGLMEKESLLHQGSVEVNSLQNEVMLHKQFTTQLQAENESLQMENLRLSQGLEEKEANLRSYSQEYEKFLNENNKMTESTVSMSSQIEENNKTILMLESANVDIKKSLETQVGDNIKVQEQLSQSQTEIKGLQNHLQALNEENQQLHVALQKEKEEVVEQKKLVTDLNERNDMTSEQISENRKIIQVLMKEKEDLTEKIEEFKHSEQNKTFLSESLFEKTNECSLLTQLLSESKESVAGLHNHVALLNVEIEELKVKVSEKDQMIMDQNSNQEQLQETLSLLQEQGIALKAGLMEKDALLQQRDVELRSLRSEVLQQKECCSQIEEDMKSAVDKQSSDNCMLRETLSQNQTELIELHNRVQALNEENDKIKTEYHNSAAEASKTVQEIVVLQSELSNQKNEVVSLTKKLRALEEENEQMHLSLQQKTESVNQQEMFIKQLRDQLEQGKSQMDTITELQSQIQFMQKTMQDKERSSQEKETQLKQLKEKAVTASDALTTQISANIETISNLQAEIMSLLEKNKELNMSIAEKDGHLKNKVDDYLSLRAKYSELEDMDLQLRDKVDSLSLESIQLKKMLKEKEETLIEIQRTSLANSDILHINYKTKDAECETLKQQVSMLQEDVSKLKGKLCAQSSEIAELQETLAEKEATALEQIKALQNLQTKADEAALFKTQFMESTESVSELQRQVQENSLEYRRLNEYAQEKQSALSDLQHKLSINLEELSQKHEEINNLNKLLMDSKDSNKTAENTVDVLSSEMALLREELQHIQASHAELSKQKEEALTTHQVHASNLMVEIEGLRSQHLQVAAQVNALTQNLEQRELALYEINNQYAVQVKRGEHLLSENQKIREENKKLREESSLNKDLQRQLDAAISEKEYFQKAIPEKEDLCKSYSDQLQMLKEEFELQNQQHLGSMSEAMEKMMTEKEHLQLQVSAKIEEITGLKLDIQKMTQTLQESEKEWLSILDKEIQEKNIFTEQLRHVENEMKSKDVKVQALKQDLDTLQQKSIEVMAALNISSDQLKSKDLQIIELGQQVSENRNHLEEILSAIHKKENEIFELTQTLKHKENELQSCEKDLKEFSETMTKRLIAFEEEKNSLQTTINQLKSDQQSEIYSLKKQLDETLQLLQEKQRELLEKDKVYNDNDERLCLLHDQVRHLKEEVQIRSKDLEEAGVSQSSILCEVQKKDDTISSINIQLNQQKELISSLTQQLKENDVSVTQVMVSASNEMVRHTEEKDILLSQLEGLENTYNHSVRELESISTQLEESKTQLFLYKEQLQTKDLENKDLIKENDEQKIQYDRLCKEKEVMRKKLQAALVIRKDLLKKIDGYEKQIKENEDIAPEFSVLQDKLKELTLQVQTISKDHDSQMDELRQQIMQKEVVINELTQDVSRKDLLLEQMSHNIHCLQTKFDEQEENLTNTLHLLCEKSEIINSFQFSIAAKEETHDHERSKMMMDINILKEEMEKKENLYSEIEKELSLVKQEKEAQEKKAYAALIARKEIMKKYKEIEKRHAQEVSGLKEEFNKLLEENSKQRDEFNTVQIKYAEKLKELENVQHSISLLEYELDSAKNLIVEKEKILNSLDISMAKRDWQVEAITANQGEIECLHQKLEKMTFEMGSKDALIVSLEEHSKDISLQLTERQSELEKAHIEMSEKMEKILRLEQEINTAQEQHKYDKQEIDNYADLHSHLQKSQAEVEEFKHAIERIKVEKEKQYEEYKKLNKELNDANIQIKEELEKAHSIIAEKSFQLQTVQNNCCQEREFLKKELERVQADSKYKQTEIESNKLYIETLQKEKHNAFTDIQNVKSTVSLLETKLNESEKLREELLKKLSVTEKADLELDSGEEFQSLKSYAKQLEVNLKEKEDGFLNFQAMIKEKEQLIASLEQQLQREVHLHEVSMEQMKTVINELQQNTKEVPDARGPREQVDESKQMAKKLQAALISRKEALKENQSLKQQIQALRSENEEIHKLAASLEKSLTELKQQKEHLESSVLSLDKEKDKLISEIDQILSDNHNLSAACESLKLTIENITHQKQAFSCQLESLKDSQTVELSEWRSKHTELKLEYESLLQAYENVSNEMHKMRQLLEVARKEKQEILLRVLQTESEKTQLEKQIIEAKNETEKMKEKIQELTGSKRHKIQDLEAENEKIRKQMEEFEEQKYTIENLTVKNSELEEEINSLKISSIEIEDKMNKFQSDNINLVEELKVSNNLLEKWQSESNGSQLNMQLKIEEMLNLNNTLTSTIEAQKADILHKTEVVEFLQKKLNLAEKNANLQKDYDAQLEEKDNNVRKLRREINGNFQEINSLNEKIRILEDDKSLLQEELENVQELSEKVKNEKEYLETMLLKNSEKNDELTEAVRMLEVQNKNLSTQLTSSKEEKSRDDKQQQLKLKEFEEKLKVLQKGSDGSKSIKMELQELLKEKHQEINQLHTDCITYQELILELESSLKSAQSKGHLMEKEMNDKISAFEERIKSLETEIMSYKVLLSEARDEIASINFEKEQLKEKLTRKDSFELGQNLELLDICEHNEQIEKLEHDKNVLNAQFTDKESSVCEMQSNLVKLKNMLSESESKILLVQADNDKLRIDLEKHKAIAGQLKSLVHNKDSEISMLLSSSDGQMLDYLEHLQKHHKAQTEDYGAQLNVLYSEREEADKTSIKLEAKVKRQQGKMQIFPEEKMQLIEKQESLRSSPVSSLMQTEKEHLFSDHKTLEVKHKSNLWETEGSGKENLNENSSEQEIKTLIYQIDDLNSENAMLKAQLIRYREDLNQVLSLKDNQLKELLKKEQDSVKNILSQKTSVEYQLQEVLMDLREKEEANDIIKVLSSKLATQVQELNAEVLALKKQKAEMKEAKVISDLQEEIAAKAAECNDLQQKLLAQKMTNDDLKREMQELEVKTRNHLAEASNTYNNTLNAFEREVDLMRNERETAENRLAELAKELMQTEQLLSEAKNLCKTTEAQNQSLAKAMAALQDDRDHLIDDFKVLHNKYDTELRETTAAMNKIEGQLSDTNSELISLTKERYILIQKLSAFESDNTHSQLTKQIDELCCIISEKETELNRLSQENDMYNKQMAAFSGSMASLQDDRDRLIQELAKAKRGFESRQGTSASTATPVGSEEINLNSSVDVLQTERNRLLKEVGSLKSENADLEKALQEAQAYRWQTEIDINTYQVELAELKSERNKLMSEHHSLTQPVVAMAEKVNSAPIAKDSSGEQLPLLLAERRQLESDLQRCLQEVHQRDLRFQQVNAKLLQTVEEKMGLASQLKTMSQTLRDTQLNLGDLQNRCYWLESQMQTFAGQGRAHGAVAPEVPPGAPQERSITVVAMDTPQASELRSRLVEVEQQLVSTQHELTQLAESLREERARRQVAEDALGLAEERVNSMNASISRASQGEFTIHLESDDEREALIIDPSENVVTRKMKGGVLSCKRWLRGRSLYCSKLLTSRAKSRYLFLAYLLTLHIIVFMCFTGTL</sequence>
<feature type="coiled-coil region" evidence="1">
    <location>
        <begin position="127"/>
        <end position="161"/>
    </location>
</feature>
<feature type="coiled-coil region" evidence="1">
    <location>
        <begin position="2648"/>
        <end position="2703"/>
    </location>
</feature>
<feature type="coiled-coil region" evidence="1">
    <location>
        <begin position="1476"/>
        <end position="1566"/>
    </location>
</feature>
<feature type="compositionally biased region" description="Polar residues" evidence="2">
    <location>
        <begin position="7"/>
        <end position="29"/>
    </location>
</feature>
<reference evidence="3" key="1">
    <citation type="submission" date="2025-08" db="UniProtKB">
        <authorList>
            <consortium name="Ensembl"/>
        </authorList>
    </citation>
    <scope>IDENTIFICATION</scope>
</reference>
<feature type="coiled-coil region" evidence="1">
    <location>
        <begin position="4407"/>
        <end position="4462"/>
    </location>
</feature>
<proteinExistence type="predicted"/>
<feature type="region of interest" description="Disordered" evidence="2">
    <location>
        <begin position="1"/>
        <end position="33"/>
    </location>
</feature>
<feature type="coiled-coil region" evidence="1">
    <location>
        <begin position="1072"/>
        <end position="1232"/>
    </location>
</feature>
<feature type="region of interest" description="Disordered" evidence="2">
    <location>
        <begin position="651"/>
        <end position="672"/>
    </location>
</feature>
<feature type="coiled-coil region" evidence="1">
    <location>
        <begin position="679"/>
        <end position="1021"/>
    </location>
</feature>
<feature type="coiled-coil region" evidence="1">
    <location>
        <begin position="2732"/>
        <end position="2780"/>
    </location>
</feature>
<dbReference type="Ensembl" id="ENSPKIT00000023327.1">
    <property type="protein sequence ID" value="ENSPKIP00000011385.1"/>
    <property type="gene ID" value="ENSPKIG00000018495.1"/>
</dbReference>
<keyword evidence="4" id="KW-1185">Reference proteome</keyword>
<dbReference type="STRING" id="1676925.ENSPKIP00000011385"/>
<feature type="coiled-coil region" evidence="1">
    <location>
        <begin position="3417"/>
        <end position="3556"/>
    </location>
</feature>
<organism evidence="3 4">
    <name type="scientific">Paramormyrops kingsleyae</name>
    <dbReference type="NCBI Taxonomy" id="1676925"/>
    <lineage>
        <taxon>Eukaryota</taxon>
        <taxon>Metazoa</taxon>
        <taxon>Chordata</taxon>
        <taxon>Craniata</taxon>
        <taxon>Vertebrata</taxon>
        <taxon>Euteleostomi</taxon>
        <taxon>Actinopterygii</taxon>
        <taxon>Neopterygii</taxon>
        <taxon>Teleostei</taxon>
        <taxon>Osteoglossocephala</taxon>
        <taxon>Osteoglossomorpha</taxon>
        <taxon>Osteoglossiformes</taxon>
        <taxon>Mormyridae</taxon>
        <taxon>Paramormyrops</taxon>
    </lineage>
</organism>
<feature type="coiled-coil region" evidence="1">
    <location>
        <begin position="3167"/>
        <end position="3201"/>
    </location>
</feature>
<feature type="coiled-coil region" evidence="1">
    <location>
        <begin position="296"/>
        <end position="412"/>
    </location>
</feature>
<dbReference type="Gene3D" id="1.10.287.1490">
    <property type="match status" value="1"/>
</dbReference>
<dbReference type="GO" id="GO:0005794">
    <property type="term" value="C:Golgi apparatus"/>
    <property type="evidence" value="ECO:0007669"/>
    <property type="project" value="InterPro"/>
</dbReference>
<name>A0A3B3R0G0_9TELE</name>
<feature type="coiled-coil region" evidence="1">
    <location>
        <begin position="4488"/>
        <end position="4550"/>
    </location>
</feature>
<feature type="coiled-coil region" evidence="1">
    <location>
        <begin position="3009"/>
        <end position="3138"/>
    </location>
</feature>
<feature type="region of interest" description="Disordered" evidence="2">
    <location>
        <begin position="414"/>
        <end position="434"/>
    </location>
</feature>
<evidence type="ECO:0000256" key="2">
    <source>
        <dbReference type="SAM" id="MobiDB-lite"/>
    </source>
</evidence>
<evidence type="ECO:0000313" key="4">
    <source>
        <dbReference type="Proteomes" id="UP000261540"/>
    </source>
</evidence>
<feature type="coiled-coil region" evidence="1">
    <location>
        <begin position="2201"/>
        <end position="2369"/>
    </location>
</feature>
<keyword evidence="1" id="KW-0175">Coiled coil</keyword>
<evidence type="ECO:0008006" key="5">
    <source>
        <dbReference type="Google" id="ProtNLM"/>
    </source>
</evidence>
<feature type="coiled-coil region" evidence="1">
    <location>
        <begin position="494"/>
        <end position="552"/>
    </location>
</feature>
<feature type="coiled-coil region" evidence="1">
    <location>
        <begin position="2553"/>
        <end position="2612"/>
    </location>
</feature>
<feature type="coiled-coil region" evidence="1">
    <location>
        <begin position="3824"/>
        <end position="3872"/>
    </location>
</feature>
<evidence type="ECO:0000313" key="3">
    <source>
        <dbReference type="Ensembl" id="ENSPKIP00000011385.1"/>
    </source>
</evidence>
<feature type="coiled-coil region" evidence="1">
    <location>
        <begin position="1399"/>
        <end position="1440"/>
    </location>
</feature>
<dbReference type="GeneTree" id="ENSGT00730000111007"/>
<feature type="coiled-coil region" evidence="1">
    <location>
        <begin position="3630"/>
        <end position="3798"/>
    </location>
</feature>
<feature type="coiled-coil region" evidence="1">
    <location>
        <begin position="215"/>
        <end position="256"/>
    </location>
</feature>
<feature type="coiled-coil region" evidence="1">
    <location>
        <begin position="4693"/>
        <end position="4741"/>
    </location>
</feature>
<feature type="region of interest" description="Disordered" evidence="2">
    <location>
        <begin position="1828"/>
        <end position="1849"/>
    </location>
</feature>
<feature type="coiled-coil region" evidence="1">
    <location>
        <begin position="2813"/>
        <end position="2935"/>
    </location>
</feature>